<sequence length="257" mass="27860">MKKYTVIKTLLPVMLGSVLFSGQTCADTLLGVYVGGDGWRTDVTGSFGNSEPAPAFAFNSKTQGSFYIALEHPVPVLPNIRVAHNQLEAQGVTLIDSQFSFGGENFTVNTTVANQVDLTNTDIVLYYEILDNSLVALDFGLNAKHVDGSASVSEQSPNGLQGEETVSQWLPLVYISSKVGLPLTGLDVFAQGSYIGWSDSRMYDVQAGVGYEIVDSLAVDIRIKVGYRAVNLRLDDLDNLYSNLDFKGVFAGIELHF</sequence>
<keyword evidence="3" id="KW-1185">Reference proteome</keyword>
<evidence type="ECO:0000313" key="2">
    <source>
        <dbReference type="EMBL" id="MBV2130717.1"/>
    </source>
</evidence>
<keyword evidence="1" id="KW-0732">Signal</keyword>
<feature type="chain" id="PRO_5045445363" evidence="1">
    <location>
        <begin position="27"/>
        <end position="257"/>
    </location>
</feature>
<organism evidence="2 3">
    <name type="scientific">Arsukibacterium indicum</name>
    <dbReference type="NCBI Taxonomy" id="2848612"/>
    <lineage>
        <taxon>Bacteria</taxon>
        <taxon>Pseudomonadati</taxon>
        <taxon>Pseudomonadota</taxon>
        <taxon>Gammaproteobacteria</taxon>
        <taxon>Chromatiales</taxon>
        <taxon>Chromatiaceae</taxon>
        <taxon>Arsukibacterium</taxon>
    </lineage>
</organism>
<reference evidence="2 3" key="1">
    <citation type="submission" date="2021-06" db="EMBL/GenBank/DDBJ databases">
        <title>Rheinheimera indica sp. nov., isolated from deep-sea sediment.</title>
        <authorList>
            <person name="Wang Z."/>
            <person name="Zhang X.-Y."/>
        </authorList>
    </citation>
    <scope>NUCLEOTIDE SEQUENCE [LARGE SCALE GENOMIC DNA]</scope>
    <source>
        <strain evidence="2 3">SM2107</strain>
    </source>
</reference>
<proteinExistence type="predicted"/>
<dbReference type="NCBIfam" id="TIGR04219">
    <property type="entry name" value="OMP_w_GlyGly"/>
    <property type="match status" value="1"/>
</dbReference>
<accession>A0ABS6MPI8</accession>
<evidence type="ECO:0000313" key="3">
    <source>
        <dbReference type="Proteomes" id="UP000704611"/>
    </source>
</evidence>
<dbReference type="Proteomes" id="UP000704611">
    <property type="component" value="Unassembled WGS sequence"/>
</dbReference>
<feature type="signal peptide" evidence="1">
    <location>
        <begin position="1"/>
        <end position="26"/>
    </location>
</feature>
<comment type="caution">
    <text evidence="2">The sequence shown here is derived from an EMBL/GenBank/DDBJ whole genome shotgun (WGS) entry which is preliminary data.</text>
</comment>
<dbReference type="InterPro" id="IPR026387">
    <property type="entry name" value="OMP_w_GlyGly"/>
</dbReference>
<dbReference type="EMBL" id="JAHRID010000009">
    <property type="protein sequence ID" value="MBV2130717.1"/>
    <property type="molecule type" value="Genomic_DNA"/>
</dbReference>
<protein>
    <submittedName>
        <fullName evidence="2">TIGR04219 family outer membrane beta-barrel protein</fullName>
    </submittedName>
</protein>
<name>A0ABS6MPI8_9GAMM</name>
<evidence type="ECO:0000256" key="1">
    <source>
        <dbReference type="SAM" id="SignalP"/>
    </source>
</evidence>
<dbReference type="RefSeq" id="WP_217671037.1">
    <property type="nucleotide sequence ID" value="NZ_JAHRID010000009.1"/>
</dbReference>
<gene>
    <name evidence="2" type="ORF">KQY15_16595</name>
</gene>